<dbReference type="Proteomes" id="UP001159363">
    <property type="component" value="Chromosome 8"/>
</dbReference>
<feature type="region of interest" description="Disordered" evidence="1">
    <location>
        <begin position="355"/>
        <end position="393"/>
    </location>
</feature>
<comment type="caution">
    <text evidence="2">The sequence shown here is derived from an EMBL/GenBank/DDBJ whole genome shotgun (WGS) entry which is preliminary data.</text>
</comment>
<evidence type="ECO:0000313" key="2">
    <source>
        <dbReference type="EMBL" id="KAJ8875560.1"/>
    </source>
</evidence>
<sequence length="513" mass="57064">MRLEYKAREIVFGRHTKADVFSGDQGDATCKWSSEGTWIMGETGAARGNPPDEGIVRHVPHTQISVCELLSTAIPHHSGHANCQCHTSDEPAPQPAPPTPVSHNTAVCNIYSISCISIDTLSPLEMTFPPTRHRSCQRQAESRGCGGGTFLRRGGSDCSIGPLKGTGNGVACCAGVNLIFKFLGRFMRDTSAVRCTSFFVYIPVFRVLYHYQFLVRPVPRFPSCHLTSLCERGSILIATVQAWKAKPTGEKKKRRVFVCVRTGRKGKLLPLKYTETEGRHWFPDNLLPLLNYILEHILDALPPTTMYSYGRDDLLKYVYRALSTLMRSGIFAENKEPCRCSSPCEAEVHTHKISNYEAEDLSEKASKNEKDHANKALNSETEARADKLSSNEKYKYLPARHRKAALDSMRNAAKEEAELGVRKGDIDENDIHLLTNEEFSLRVHTDSAQRHEVCRAEPGGYTGCSPPPDLAADSSPPHPCHVFHHRPLASPYGLLKHVATRAHHRQTLTALDS</sequence>
<reference evidence="2 3" key="1">
    <citation type="submission" date="2023-02" db="EMBL/GenBank/DDBJ databases">
        <title>LHISI_Scaffold_Assembly.</title>
        <authorList>
            <person name="Stuart O.P."/>
            <person name="Cleave R."/>
            <person name="Magrath M.J.L."/>
            <person name="Mikheyev A.S."/>
        </authorList>
    </citation>
    <scope>NUCLEOTIDE SEQUENCE [LARGE SCALE GENOMIC DNA]</scope>
    <source>
        <strain evidence="2">Daus_M_001</strain>
        <tissue evidence="2">Leg muscle</tissue>
    </source>
</reference>
<protein>
    <submittedName>
        <fullName evidence="2">Uncharacterized protein</fullName>
    </submittedName>
</protein>
<feature type="compositionally biased region" description="Basic and acidic residues" evidence="1">
    <location>
        <begin position="361"/>
        <end position="374"/>
    </location>
</feature>
<name>A0ABQ9GU38_9NEOP</name>
<gene>
    <name evidence="2" type="ORF">PR048_023456</name>
</gene>
<dbReference type="EMBL" id="JARBHB010000009">
    <property type="protein sequence ID" value="KAJ8875560.1"/>
    <property type="molecule type" value="Genomic_DNA"/>
</dbReference>
<accession>A0ABQ9GU38</accession>
<evidence type="ECO:0000313" key="3">
    <source>
        <dbReference type="Proteomes" id="UP001159363"/>
    </source>
</evidence>
<keyword evidence="3" id="KW-1185">Reference proteome</keyword>
<organism evidence="2 3">
    <name type="scientific">Dryococelus australis</name>
    <dbReference type="NCBI Taxonomy" id="614101"/>
    <lineage>
        <taxon>Eukaryota</taxon>
        <taxon>Metazoa</taxon>
        <taxon>Ecdysozoa</taxon>
        <taxon>Arthropoda</taxon>
        <taxon>Hexapoda</taxon>
        <taxon>Insecta</taxon>
        <taxon>Pterygota</taxon>
        <taxon>Neoptera</taxon>
        <taxon>Polyneoptera</taxon>
        <taxon>Phasmatodea</taxon>
        <taxon>Verophasmatodea</taxon>
        <taxon>Anareolatae</taxon>
        <taxon>Phasmatidae</taxon>
        <taxon>Eurycanthinae</taxon>
        <taxon>Dryococelus</taxon>
    </lineage>
</organism>
<proteinExistence type="predicted"/>
<evidence type="ECO:0000256" key="1">
    <source>
        <dbReference type="SAM" id="MobiDB-lite"/>
    </source>
</evidence>
<feature type="compositionally biased region" description="Basic and acidic residues" evidence="1">
    <location>
        <begin position="381"/>
        <end position="393"/>
    </location>
</feature>